<evidence type="ECO:0000313" key="2">
    <source>
        <dbReference type="Proteomes" id="UP000031518"/>
    </source>
</evidence>
<dbReference type="OrthoDB" id="3078784at2"/>
<dbReference type="RefSeq" id="WP_041976748.1">
    <property type="nucleotide sequence ID" value="NZ_CBXV010000007.1"/>
</dbReference>
<dbReference type="Proteomes" id="UP000031518">
    <property type="component" value="Unassembled WGS sequence"/>
</dbReference>
<proteinExistence type="predicted"/>
<evidence type="ECO:0008006" key="3">
    <source>
        <dbReference type="Google" id="ProtNLM"/>
    </source>
</evidence>
<dbReference type="STRING" id="454194.PYK22_01963"/>
<sequence>MSVAAERRLIENLDQQFARLHESTCALTRLIPKEKLYWQPRAAQWFPVYSCGEHILRSAAAIEQTFGGITANLWDDPFEWTLPENLPTPESVIEYLVEVEETRRRGFASFRSDEDLFRQIAVPSGQLQPLLALLTETLMRAAHHQGRAFATFRLFSDERLPRI</sequence>
<name>A0A0B6X083_9BACT</name>
<organism evidence="1 2">
    <name type="scientific">Pyrinomonas methylaliphatogenes</name>
    <dbReference type="NCBI Taxonomy" id="454194"/>
    <lineage>
        <taxon>Bacteria</taxon>
        <taxon>Pseudomonadati</taxon>
        <taxon>Acidobacteriota</taxon>
        <taxon>Blastocatellia</taxon>
        <taxon>Blastocatellales</taxon>
        <taxon>Pyrinomonadaceae</taxon>
        <taxon>Pyrinomonas</taxon>
    </lineage>
</organism>
<dbReference type="InterPro" id="IPR034660">
    <property type="entry name" value="DinB/YfiT-like"/>
</dbReference>
<dbReference type="SUPFAM" id="SSF109854">
    <property type="entry name" value="DinB/YfiT-like putative metalloenzymes"/>
    <property type="match status" value="1"/>
</dbReference>
<keyword evidence="2" id="KW-1185">Reference proteome</keyword>
<gene>
    <name evidence="1" type="ORF">PYK22_01963</name>
</gene>
<evidence type="ECO:0000313" key="1">
    <source>
        <dbReference type="EMBL" id="CDM65954.1"/>
    </source>
</evidence>
<protein>
    <recommendedName>
        <fullName evidence="3">DinB superfamily</fullName>
    </recommendedName>
</protein>
<accession>A0A0B6X083</accession>
<reference evidence="1 2" key="1">
    <citation type="submission" date="2013-12" db="EMBL/GenBank/DDBJ databases">
        <authorList>
            <person name="Stott M."/>
        </authorList>
    </citation>
    <scope>NUCLEOTIDE SEQUENCE [LARGE SCALE GENOMIC DNA]</scope>
    <source>
        <strain evidence="1 2">K22</strain>
    </source>
</reference>
<dbReference type="AlphaFoldDB" id="A0A0B6X083"/>
<dbReference type="Gene3D" id="1.20.120.450">
    <property type="entry name" value="dinb family like domain"/>
    <property type="match status" value="1"/>
</dbReference>
<dbReference type="EMBL" id="CBXV010000007">
    <property type="protein sequence ID" value="CDM65954.1"/>
    <property type="molecule type" value="Genomic_DNA"/>
</dbReference>
<reference evidence="1 2" key="2">
    <citation type="submission" date="2015-01" db="EMBL/GenBank/DDBJ databases">
        <title>Complete genome sequence of Pyrinomonas methylaliphatogenes type strain K22T.</title>
        <authorList>
            <person name="Lee K.C.Y."/>
            <person name="Power J.F."/>
            <person name="Dunfield P.F."/>
            <person name="Morgan X.C."/>
            <person name="Huttenhower C."/>
            <person name="Stott M.B."/>
        </authorList>
    </citation>
    <scope>NUCLEOTIDE SEQUENCE [LARGE SCALE GENOMIC DNA]</scope>
    <source>
        <strain evidence="1 2">K22</strain>
    </source>
</reference>